<comment type="cofactor">
    <cofactor evidence="1">
        <name>Zn(2+)</name>
        <dbReference type="ChEBI" id="CHEBI:29105"/>
    </cofactor>
</comment>
<sequence>MKTYNKKDLDTAVAPQDDFFQFANGGWIAKNPIPPEKSSWGSFNALREKVAKQVHAITKDALAGKLTGGEHGIGDTEAQQLSDFFTSGMDMKTRNKVGTKPIAHWLDLIENIDSIESLTSAITHLHKDGFSPLFGVFVGQDDKASTKYITNIVEGGITLGERDFYLVKSERNETIKAGFLKYAHELLAHVGTSTKTDGHTIWDFETKLARISMSRTDRHDITKTYHTYSVSAWQKECPAFPWKEYLKTQGLSAATHLLVQQPEYLKKMTELFKKTPLETWKLYLRFGILNDSAGMLTDTIGKTAFAFYGKVLSGSEKQEPQWKRVLGAVNGGIPDILGKEYVRRHFTKEAKEHMDALVDDLFVAFRARIKNLDWMSDVTKKKALVKLGKMTRKIGYPTKWRSYAGLHIDPTDYVGNIMRAGLHEMRHNFSKLGKPVDRDEWFMSPHVVNAYFSPNMNDIVFPAAILQDPFFDHEGDNAINYGAIGAVIGHEMTHGFDNHGCLFDGDGNYKNWWTAEDKKRFDKKAAVLVKQFNNFHVHGQPVNGKLTLGENVADLGGLAIAYDAFTNHLAQHPEENVVQGGFTPEQRFFLGYAHFECGHGRKEYELMKLVVDEHAPSKSRVNLPASNTPAWHEAYKTEPHHKLYLAEKQRAKIW</sequence>
<dbReference type="AlphaFoldDB" id="A0A1F6DKR9"/>
<dbReference type="GO" id="GO:0005886">
    <property type="term" value="C:plasma membrane"/>
    <property type="evidence" value="ECO:0007669"/>
    <property type="project" value="TreeGrafter"/>
</dbReference>
<dbReference type="EMBL" id="MFLE01000012">
    <property type="protein sequence ID" value="OGG62018.1"/>
    <property type="molecule type" value="Genomic_DNA"/>
</dbReference>
<dbReference type="GO" id="GO:0016485">
    <property type="term" value="P:protein processing"/>
    <property type="evidence" value="ECO:0007669"/>
    <property type="project" value="TreeGrafter"/>
</dbReference>
<dbReference type="InterPro" id="IPR018497">
    <property type="entry name" value="Peptidase_M13_C"/>
</dbReference>
<dbReference type="PANTHER" id="PTHR11733">
    <property type="entry name" value="ZINC METALLOPROTEASE FAMILY M13 NEPRILYSIN-RELATED"/>
    <property type="match status" value="1"/>
</dbReference>
<dbReference type="Gene3D" id="1.10.1380.10">
    <property type="entry name" value="Neutral endopeptidase , domain2"/>
    <property type="match status" value="1"/>
</dbReference>
<evidence type="ECO:0000256" key="3">
    <source>
        <dbReference type="ARBA" id="ARBA00022670"/>
    </source>
</evidence>
<dbReference type="PANTHER" id="PTHR11733:SF167">
    <property type="entry name" value="FI17812P1-RELATED"/>
    <property type="match status" value="1"/>
</dbReference>
<keyword evidence="5" id="KW-0378">Hydrolase</keyword>
<organism evidence="10 11">
    <name type="scientific">Candidatus Kaiserbacteria bacterium RIFCSPHIGHO2_02_FULL_49_34</name>
    <dbReference type="NCBI Taxonomy" id="1798491"/>
    <lineage>
        <taxon>Bacteria</taxon>
        <taxon>Candidatus Kaiseribacteriota</taxon>
    </lineage>
</organism>
<accession>A0A1F6DKR9</accession>
<keyword evidence="7" id="KW-0482">Metalloprotease</keyword>
<dbReference type="PROSITE" id="PS51885">
    <property type="entry name" value="NEPRILYSIN"/>
    <property type="match status" value="1"/>
</dbReference>
<evidence type="ECO:0000313" key="11">
    <source>
        <dbReference type="Proteomes" id="UP000176511"/>
    </source>
</evidence>
<proteinExistence type="inferred from homology"/>
<comment type="similarity">
    <text evidence="2">Belongs to the peptidase M13 family.</text>
</comment>
<dbReference type="Proteomes" id="UP000176511">
    <property type="component" value="Unassembled WGS sequence"/>
</dbReference>
<feature type="domain" description="Peptidase M13 N-terminal" evidence="9">
    <location>
        <begin position="15"/>
        <end position="397"/>
    </location>
</feature>
<evidence type="ECO:0000256" key="1">
    <source>
        <dbReference type="ARBA" id="ARBA00001947"/>
    </source>
</evidence>
<keyword evidence="4" id="KW-0479">Metal-binding</keyword>
<evidence type="ECO:0008006" key="12">
    <source>
        <dbReference type="Google" id="ProtNLM"/>
    </source>
</evidence>
<feature type="domain" description="Peptidase M13 C-terminal" evidence="8">
    <location>
        <begin position="449"/>
        <end position="650"/>
    </location>
</feature>
<comment type="caution">
    <text evidence="10">The sequence shown here is derived from an EMBL/GenBank/DDBJ whole genome shotgun (WGS) entry which is preliminary data.</text>
</comment>
<dbReference type="SUPFAM" id="SSF55486">
    <property type="entry name" value="Metalloproteases ('zincins'), catalytic domain"/>
    <property type="match status" value="1"/>
</dbReference>
<dbReference type="GO" id="GO:0004222">
    <property type="term" value="F:metalloendopeptidase activity"/>
    <property type="evidence" value="ECO:0007669"/>
    <property type="project" value="InterPro"/>
</dbReference>
<evidence type="ECO:0000259" key="9">
    <source>
        <dbReference type="Pfam" id="PF05649"/>
    </source>
</evidence>
<dbReference type="CDD" id="cd08662">
    <property type="entry name" value="M13"/>
    <property type="match status" value="1"/>
</dbReference>
<dbReference type="InterPro" id="IPR042089">
    <property type="entry name" value="Peptidase_M13_dom_2"/>
</dbReference>
<reference evidence="10 11" key="1">
    <citation type="journal article" date="2016" name="Nat. Commun.">
        <title>Thousands of microbial genomes shed light on interconnected biogeochemical processes in an aquifer system.</title>
        <authorList>
            <person name="Anantharaman K."/>
            <person name="Brown C.T."/>
            <person name="Hug L.A."/>
            <person name="Sharon I."/>
            <person name="Castelle C.J."/>
            <person name="Probst A.J."/>
            <person name="Thomas B.C."/>
            <person name="Singh A."/>
            <person name="Wilkins M.J."/>
            <person name="Karaoz U."/>
            <person name="Brodie E.L."/>
            <person name="Williams K.H."/>
            <person name="Hubbard S.S."/>
            <person name="Banfield J.F."/>
        </authorList>
    </citation>
    <scope>NUCLEOTIDE SEQUENCE [LARGE SCALE GENOMIC DNA]</scope>
</reference>
<evidence type="ECO:0000256" key="5">
    <source>
        <dbReference type="ARBA" id="ARBA00022801"/>
    </source>
</evidence>
<keyword evidence="3" id="KW-0645">Protease</keyword>
<evidence type="ECO:0000256" key="4">
    <source>
        <dbReference type="ARBA" id="ARBA00022723"/>
    </source>
</evidence>
<dbReference type="Pfam" id="PF01431">
    <property type="entry name" value="Peptidase_M13"/>
    <property type="match status" value="1"/>
</dbReference>
<dbReference type="Pfam" id="PF05649">
    <property type="entry name" value="Peptidase_M13_N"/>
    <property type="match status" value="1"/>
</dbReference>
<dbReference type="InterPro" id="IPR024079">
    <property type="entry name" value="MetalloPept_cat_dom_sf"/>
</dbReference>
<evidence type="ECO:0000259" key="8">
    <source>
        <dbReference type="Pfam" id="PF01431"/>
    </source>
</evidence>
<name>A0A1F6DKR9_9BACT</name>
<dbReference type="InterPro" id="IPR000718">
    <property type="entry name" value="Peptidase_M13"/>
</dbReference>
<dbReference type="InterPro" id="IPR008753">
    <property type="entry name" value="Peptidase_M13_N"/>
</dbReference>
<dbReference type="Gene3D" id="3.40.390.10">
    <property type="entry name" value="Collagenase (Catalytic Domain)"/>
    <property type="match status" value="1"/>
</dbReference>
<evidence type="ECO:0000256" key="7">
    <source>
        <dbReference type="ARBA" id="ARBA00023049"/>
    </source>
</evidence>
<dbReference type="STRING" id="1798491.A3C87_01030"/>
<keyword evidence="6" id="KW-0862">Zinc</keyword>
<dbReference type="PRINTS" id="PR00786">
    <property type="entry name" value="NEPRILYSIN"/>
</dbReference>
<evidence type="ECO:0000256" key="2">
    <source>
        <dbReference type="ARBA" id="ARBA00007357"/>
    </source>
</evidence>
<dbReference type="GO" id="GO:0046872">
    <property type="term" value="F:metal ion binding"/>
    <property type="evidence" value="ECO:0007669"/>
    <property type="project" value="UniProtKB-KW"/>
</dbReference>
<protein>
    <recommendedName>
        <fullName evidence="12">Peptidase M13</fullName>
    </recommendedName>
</protein>
<gene>
    <name evidence="10" type="ORF">A3C87_01030</name>
</gene>
<evidence type="ECO:0000256" key="6">
    <source>
        <dbReference type="ARBA" id="ARBA00022833"/>
    </source>
</evidence>
<evidence type="ECO:0000313" key="10">
    <source>
        <dbReference type="EMBL" id="OGG62018.1"/>
    </source>
</evidence>